<name>A0A6J7X3X7_9CAUD</name>
<reference evidence="1" key="1">
    <citation type="submission" date="2020-05" db="EMBL/GenBank/DDBJ databases">
        <authorList>
            <person name="Chiriac C."/>
            <person name="Salcher M."/>
            <person name="Ghai R."/>
            <person name="Kavagutti S V."/>
        </authorList>
    </citation>
    <scope>NUCLEOTIDE SEQUENCE</scope>
</reference>
<protein>
    <submittedName>
        <fullName evidence="1">Chromosomal replication initiator, DnaA C-terminal</fullName>
    </submittedName>
</protein>
<accession>A0A6J7X3X7</accession>
<gene>
    <name evidence="1" type="ORF">UFOVP392_25</name>
</gene>
<organism evidence="1">
    <name type="scientific">uncultured Caudovirales phage</name>
    <dbReference type="NCBI Taxonomy" id="2100421"/>
    <lineage>
        <taxon>Viruses</taxon>
        <taxon>Duplodnaviria</taxon>
        <taxon>Heunggongvirae</taxon>
        <taxon>Uroviricota</taxon>
        <taxon>Caudoviricetes</taxon>
        <taxon>Peduoviridae</taxon>
        <taxon>Maltschvirus</taxon>
        <taxon>Maltschvirus maltsch</taxon>
    </lineage>
</organism>
<evidence type="ECO:0000313" key="1">
    <source>
        <dbReference type="EMBL" id="CAB5223998.1"/>
    </source>
</evidence>
<dbReference type="EMBL" id="LR798322">
    <property type="protein sequence ID" value="CAB5223998.1"/>
    <property type="molecule type" value="Genomic_DNA"/>
</dbReference>
<dbReference type="GO" id="GO:0043565">
    <property type="term" value="F:sequence-specific DNA binding"/>
    <property type="evidence" value="ECO:0007669"/>
    <property type="project" value="InterPro"/>
</dbReference>
<dbReference type="Gene3D" id="1.10.1750.10">
    <property type="match status" value="1"/>
</dbReference>
<sequence length="136" mass="16440">MKKTMNQILEEINHEIKKHDLYFIPGADNRVRHKVYQRYYLFSFLRTHRMTLVDIGKIFGMDHSTVIYGVQQAKNMKKDRLFLRITDDLRQKFEPYTALNYTIERNIVLDVLQCESFWEMRKIQEDIKKGVYGVTM</sequence>
<proteinExistence type="predicted"/>
<dbReference type="SUPFAM" id="SSF48295">
    <property type="entry name" value="TrpR-like"/>
    <property type="match status" value="1"/>
</dbReference>
<dbReference type="InterPro" id="IPR010921">
    <property type="entry name" value="Trp_repressor/repl_initiator"/>
</dbReference>